<protein>
    <submittedName>
        <fullName evidence="1">Uncharacterized protein</fullName>
    </submittedName>
</protein>
<dbReference type="EMBL" id="JAUDFV010000152">
    <property type="protein sequence ID" value="KAL2718292.1"/>
    <property type="molecule type" value="Genomic_DNA"/>
</dbReference>
<dbReference type="Proteomes" id="UP001607302">
    <property type="component" value="Unassembled WGS sequence"/>
</dbReference>
<sequence>MAKLALYRLVKSRIYILPQSTRFDTLLYYTIYSEYSTLTDYSQEVRKRSIHIKICSVIHI</sequence>
<evidence type="ECO:0000313" key="1">
    <source>
        <dbReference type="EMBL" id="KAL2718292.1"/>
    </source>
</evidence>
<evidence type="ECO:0000313" key="2">
    <source>
        <dbReference type="Proteomes" id="UP001607302"/>
    </source>
</evidence>
<name>A0ABD2ACE7_VESSQ</name>
<accession>A0ABD2ACE7</accession>
<reference evidence="1 2" key="1">
    <citation type="journal article" date="2024" name="Ann. Entomol. Soc. Am.">
        <title>Genomic analyses of the southern and eastern yellowjacket wasps (Hymenoptera: Vespidae) reveal evolutionary signatures of social life.</title>
        <authorList>
            <person name="Catto M.A."/>
            <person name="Caine P.B."/>
            <person name="Orr S.E."/>
            <person name="Hunt B.G."/>
            <person name="Goodisman M.A.D."/>
        </authorList>
    </citation>
    <scope>NUCLEOTIDE SEQUENCE [LARGE SCALE GENOMIC DNA]</scope>
    <source>
        <strain evidence="1">233</strain>
        <tissue evidence="1">Head and thorax</tissue>
    </source>
</reference>
<dbReference type="AlphaFoldDB" id="A0ABD2ACE7"/>
<feature type="non-terminal residue" evidence="1">
    <location>
        <position position="60"/>
    </location>
</feature>
<comment type="caution">
    <text evidence="1">The sequence shown here is derived from an EMBL/GenBank/DDBJ whole genome shotgun (WGS) entry which is preliminary data.</text>
</comment>
<keyword evidence="2" id="KW-1185">Reference proteome</keyword>
<gene>
    <name evidence="1" type="ORF">V1478_012168</name>
</gene>
<proteinExistence type="predicted"/>
<organism evidence="1 2">
    <name type="scientific">Vespula squamosa</name>
    <name type="common">Southern yellow jacket</name>
    <name type="synonym">Wasp</name>
    <dbReference type="NCBI Taxonomy" id="30214"/>
    <lineage>
        <taxon>Eukaryota</taxon>
        <taxon>Metazoa</taxon>
        <taxon>Ecdysozoa</taxon>
        <taxon>Arthropoda</taxon>
        <taxon>Hexapoda</taxon>
        <taxon>Insecta</taxon>
        <taxon>Pterygota</taxon>
        <taxon>Neoptera</taxon>
        <taxon>Endopterygota</taxon>
        <taxon>Hymenoptera</taxon>
        <taxon>Apocrita</taxon>
        <taxon>Aculeata</taxon>
        <taxon>Vespoidea</taxon>
        <taxon>Vespidae</taxon>
        <taxon>Vespinae</taxon>
        <taxon>Vespula</taxon>
    </lineage>
</organism>